<dbReference type="Gene3D" id="2.40.30.10">
    <property type="entry name" value="Translation factors"/>
    <property type="match status" value="1"/>
</dbReference>
<dbReference type="PRINTS" id="PR00371">
    <property type="entry name" value="FPNCR"/>
</dbReference>
<dbReference type="PANTHER" id="PTHR47354:SF5">
    <property type="entry name" value="PROTEIN RFBI"/>
    <property type="match status" value="1"/>
</dbReference>
<dbReference type="OrthoDB" id="9784483at2"/>
<dbReference type="InterPro" id="IPR001709">
    <property type="entry name" value="Flavoprot_Pyr_Nucl_cyt_Rdtase"/>
</dbReference>
<dbReference type="EMBL" id="CP012333">
    <property type="protein sequence ID" value="AKU98517.1"/>
    <property type="molecule type" value="Genomic_DNA"/>
</dbReference>
<evidence type="ECO:0000313" key="3">
    <source>
        <dbReference type="Proteomes" id="UP000064967"/>
    </source>
</evidence>
<dbReference type="RefSeq" id="WP_146649463.1">
    <property type="nucleotide sequence ID" value="NZ_CP012333.1"/>
</dbReference>
<protein>
    <submittedName>
        <fullName evidence="2">Flavodoxin reductase</fullName>
    </submittedName>
</protein>
<evidence type="ECO:0000259" key="1">
    <source>
        <dbReference type="PROSITE" id="PS51384"/>
    </source>
</evidence>
<dbReference type="SUPFAM" id="SSF63380">
    <property type="entry name" value="Riboflavin synthase domain-like"/>
    <property type="match status" value="1"/>
</dbReference>
<dbReference type="CDD" id="cd00322">
    <property type="entry name" value="FNR_like"/>
    <property type="match status" value="1"/>
</dbReference>
<dbReference type="Pfam" id="PF00175">
    <property type="entry name" value="NAD_binding_1"/>
    <property type="match status" value="1"/>
</dbReference>
<reference evidence="2 3" key="1">
    <citation type="submission" date="2015-08" db="EMBL/GenBank/DDBJ databases">
        <authorList>
            <person name="Babu N.S."/>
            <person name="Beckwith C.J."/>
            <person name="Beseler K.G."/>
            <person name="Brison A."/>
            <person name="Carone J.V."/>
            <person name="Caskin T.P."/>
            <person name="Diamond M."/>
            <person name="Durham M.E."/>
            <person name="Foxe J.M."/>
            <person name="Go M."/>
            <person name="Henderson B.A."/>
            <person name="Jones I.B."/>
            <person name="McGettigan J.A."/>
            <person name="Micheletti S.J."/>
            <person name="Nasrallah M.E."/>
            <person name="Ortiz D."/>
            <person name="Piller C.R."/>
            <person name="Privatt S.R."/>
            <person name="Schneider S.L."/>
            <person name="Sharp S."/>
            <person name="Smith T.C."/>
            <person name="Stanton J.D."/>
            <person name="Ullery H.E."/>
            <person name="Wilson R.J."/>
            <person name="Serrano M.G."/>
            <person name="Buck G."/>
            <person name="Lee V."/>
            <person name="Wang Y."/>
            <person name="Carvalho R."/>
            <person name="Voegtly L."/>
            <person name="Shi R."/>
            <person name="Duckworth R."/>
            <person name="Johnson A."/>
            <person name="Loviza R."/>
            <person name="Walstead R."/>
            <person name="Shah Z."/>
            <person name="Kiflezghi M."/>
            <person name="Wade K."/>
            <person name="Ball S.L."/>
            <person name="Bradley K.W."/>
            <person name="Asai D.J."/>
            <person name="Bowman C.A."/>
            <person name="Russell D.A."/>
            <person name="Pope W.H."/>
            <person name="Jacobs-Sera D."/>
            <person name="Hendrix R.W."/>
            <person name="Hatfull G.F."/>
        </authorList>
    </citation>
    <scope>NUCLEOTIDE SEQUENCE [LARGE SCALE GENOMIC DNA]</scope>
    <source>
        <strain evidence="2 3">DSM 27648</strain>
    </source>
</reference>
<dbReference type="SUPFAM" id="SSF52343">
    <property type="entry name" value="Ferredoxin reductase-like, C-terminal NADP-linked domain"/>
    <property type="match status" value="1"/>
</dbReference>
<dbReference type="Pfam" id="PF00970">
    <property type="entry name" value="FAD_binding_6"/>
    <property type="match status" value="1"/>
</dbReference>
<proteinExistence type="predicted"/>
<dbReference type="PROSITE" id="PS51384">
    <property type="entry name" value="FAD_FR"/>
    <property type="match status" value="1"/>
</dbReference>
<dbReference type="InterPro" id="IPR050415">
    <property type="entry name" value="MRET"/>
</dbReference>
<dbReference type="PANTHER" id="PTHR47354">
    <property type="entry name" value="NADH OXIDOREDUCTASE HCR"/>
    <property type="match status" value="1"/>
</dbReference>
<gene>
    <name evidence="2" type="ORF">AKJ09_05181</name>
</gene>
<dbReference type="STRING" id="1391654.AKJ09_05181"/>
<dbReference type="InterPro" id="IPR008333">
    <property type="entry name" value="Cbr1-like_FAD-bd_dom"/>
</dbReference>
<dbReference type="GO" id="GO:0016491">
    <property type="term" value="F:oxidoreductase activity"/>
    <property type="evidence" value="ECO:0007669"/>
    <property type="project" value="InterPro"/>
</dbReference>
<organism evidence="2 3">
    <name type="scientific">Labilithrix luteola</name>
    <dbReference type="NCBI Taxonomy" id="1391654"/>
    <lineage>
        <taxon>Bacteria</taxon>
        <taxon>Pseudomonadati</taxon>
        <taxon>Myxococcota</taxon>
        <taxon>Polyangia</taxon>
        <taxon>Polyangiales</taxon>
        <taxon>Labilitrichaceae</taxon>
        <taxon>Labilithrix</taxon>
    </lineage>
</organism>
<dbReference type="KEGG" id="llu:AKJ09_05181"/>
<sequence>MPPPPTFDVRLTRARLISPSVRELAFERIDGTPFEFQAGQWISLVLPLPEGEGRRSYSIASPPDGRAGFDLAVTKVDGGPGSTYLHDLELGSVLRAIGPAGFFTRPRDAAHPSLFVGTGTGVTPLRSMMLDALHAGDQSPLWLLFGARHEHDQLYREELEELARNHPNVRVEYTLSRAKDEWKGRTGYVQTHVHHLWNELAAKGNGPPHVYICGLERMVGAVRDLLRKQMGIDRKQVHSERYD</sequence>
<dbReference type="AlphaFoldDB" id="A0A0K1PYD6"/>
<dbReference type="Proteomes" id="UP000064967">
    <property type="component" value="Chromosome"/>
</dbReference>
<dbReference type="Gene3D" id="3.40.50.80">
    <property type="entry name" value="Nucleotide-binding domain of ferredoxin-NADP reductase (FNR) module"/>
    <property type="match status" value="1"/>
</dbReference>
<dbReference type="InterPro" id="IPR001433">
    <property type="entry name" value="OxRdtase_FAD/NAD-bd"/>
</dbReference>
<dbReference type="PRINTS" id="PR00410">
    <property type="entry name" value="PHEHYDRXLASE"/>
</dbReference>
<feature type="domain" description="FAD-binding FR-type" evidence="1">
    <location>
        <begin position="4"/>
        <end position="106"/>
    </location>
</feature>
<dbReference type="InterPro" id="IPR039261">
    <property type="entry name" value="FNR_nucleotide-bd"/>
</dbReference>
<dbReference type="InterPro" id="IPR017938">
    <property type="entry name" value="Riboflavin_synthase-like_b-brl"/>
</dbReference>
<evidence type="ECO:0000313" key="2">
    <source>
        <dbReference type="EMBL" id="AKU98517.1"/>
    </source>
</evidence>
<keyword evidence="3" id="KW-1185">Reference proteome</keyword>
<accession>A0A0K1PYD6</accession>
<name>A0A0K1PYD6_9BACT</name>
<dbReference type="InterPro" id="IPR017927">
    <property type="entry name" value="FAD-bd_FR_type"/>
</dbReference>